<evidence type="ECO:0000313" key="1">
    <source>
        <dbReference type="EMBL" id="KAK9684727.1"/>
    </source>
</evidence>
<dbReference type="EMBL" id="JBDFQZ010000010">
    <property type="protein sequence ID" value="KAK9684727.1"/>
    <property type="molecule type" value="Genomic_DNA"/>
</dbReference>
<dbReference type="InterPro" id="IPR007750">
    <property type="entry name" value="DUF674"/>
</dbReference>
<proteinExistence type="predicted"/>
<dbReference type="PANTHER" id="PTHR33103:SF19">
    <property type="entry name" value="OS09G0544700 PROTEIN"/>
    <property type="match status" value="1"/>
</dbReference>
<dbReference type="AlphaFoldDB" id="A0AAW1I614"/>
<dbReference type="Pfam" id="PF05056">
    <property type="entry name" value="DUF674"/>
    <property type="match status" value="1"/>
</dbReference>
<comment type="caution">
    <text evidence="1">The sequence shown here is derived from an EMBL/GenBank/DDBJ whole genome shotgun (WGS) entry which is preliminary data.</text>
</comment>
<dbReference type="Proteomes" id="UP001443914">
    <property type="component" value="Unassembled WGS sequence"/>
</dbReference>
<protein>
    <submittedName>
        <fullName evidence="1">Uncharacterized protein</fullName>
    </submittedName>
</protein>
<sequence>MATSSDNISTPKIMVKLIINKETGKLLFAEAGKDFVDFLFSIPSLPIGAFLGLINDDMDRHLVSEGALVNLYKTIDNLDARYMQPQFSEQCNKQTLLFPTTPTNIRTRLQSSRVTNPYKFSANPAHYNMYIAATNALANSSNVMKNDFTGYVRGTTTYMIMDDLNVEPMSIVSSVSFLHRFGALDVNKLEEREVVVGDDEVTIFISFS</sequence>
<reference evidence="1" key="1">
    <citation type="submission" date="2024-03" db="EMBL/GenBank/DDBJ databases">
        <title>WGS assembly of Saponaria officinalis var. Norfolk2.</title>
        <authorList>
            <person name="Jenkins J."/>
            <person name="Shu S."/>
            <person name="Grimwood J."/>
            <person name="Barry K."/>
            <person name="Goodstein D."/>
            <person name="Schmutz J."/>
            <person name="Leebens-Mack J."/>
            <person name="Osbourn A."/>
        </authorList>
    </citation>
    <scope>NUCLEOTIDE SEQUENCE [LARGE SCALE GENOMIC DNA]</scope>
    <source>
        <strain evidence="1">JIC</strain>
    </source>
</reference>
<evidence type="ECO:0000313" key="2">
    <source>
        <dbReference type="Proteomes" id="UP001443914"/>
    </source>
</evidence>
<organism evidence="1 2">
    <name type="scientific">Saponaria officinalis</name>
    <name type="common">Common soapwort</name>
    <name type="synonym">Lychnis saponaria</name>
    <dbReference type="NCBI Taxonomy" id="3572"/>
    <lineage>
        <taxon>Eukaryota</taxon>
        <taxon>Viridiplantae</taxon>
        <taxon>Streptophyta</taxon>
        <taxon>Embryophyta</taxon>
        <taxon>Tracheophyta</taxon>
        <taxon>Spermatophyta</taxon>
        <taxon>Magnoliopsida</taxon>
        <taxon>eudicotyledons</taxon>
        <taxon>Gunneridae</taxon>
        <taxon>Pentapetalae</taxon>
        <taxon>Caryophyllales</taxon>
        <taxon>Caryophyllaceae</taxon>
        <taxon>Caryophylleae</taxon>
        <taxon>Saponaria</taxon>
    </lineage>
</organism>
<dbReference type="PANTHER" id="PTHR33103">
    <property type="entry name" value="OS01G0153900 PROTEIN"/>
    <property type="match status" value="1"/>
</dbReference>
<accession>A0AAW1I614</accession>
<gene>
    <name evidence="1" type="ORF">RND81_10G228100</name>
</gene>
<keyword evidence="2" id="KW-1185">Reference proteome</keyword>
<name>A0AAW1I614_SAPOF</name>